<reference evidence="1" key="1">
    <citation type="submission" date="2022-05" db="EMBL/GenBank/DDBJ databases">
        <authorList>
            <person name="Pankratov T."/>
        </authorList>
    </citation>
    <scope>NUCLEOTIDE SEQUENCE</scope>
    <source>
        <strain evidence="1">BP6-180914</strain>
    </source>
</reference>
<sequence>MAAVCSWVILTVLSLVQGHDRPHKGALGNREHAMAYFLSALVTCLGIQHTKSR</sequence>
<name>A0AA41ZA03_9HYPH</name>
<dbReference type="AlphaFoldDB" id="A0AA41ZA03"/>
<keyword evidence="2" id="KW-1185">Reference proteome</keyword>
<accession>A0AA41ZA03</accession>
<evidence type="ECO:0000313" key="1">
    <source>
        <dbReference type="EMBL" id="MCW6513030.1"/>
    </source>
</evidence>
<protein>
    <submittedName>
        <fullName evidence="1">Uncharacterized protein</fullName>
    </submittedName>
</protein>
<dbReference type="RefSeq" id="WP_282589406.1">
    <property type="nucleotide sequence ID" value="NZ_JAMOIM010000085.1"/>
</dbReference>
<evidence type="ECO:0000313" key="2">
    <source>
        <dbReference type="Proteomes" id="UP001165667"/>
    </source>
</evidence>
<dbReference type="Proteomes" id="UP001165667">
    <property type="component" value="Unassembled WGS sequence"/>
</dbReference>
<dbReference type="EMBL" id="JAMOIM010000085">
    <property type="protein sequence ID" value="MCW6513030.1"/>
    <property type="molecule type" value="Genomic_DNA"/>
</dbReference>
<proteinExistence type="predicted"/>
<organism evidence="1 2">
    <name type="scientific">Lichenifustis flavocetrariae</name>
    <dbReference type="NCBI Taxonomy" id="2949735"/>
    <lineage>
        <taxon>Bacteria</taxon>
        <taxon>Pseudomonadati</taxon>
        <taxon>Pseudomonadota</taxon>
        <taxon>Alphaproteobacteria</taxon>
        <taxon>Hyphomicrobiales</taxon>
        <taxon>Lichenihabitantaceae</taxon>
        <taxon>Lichenifustis</taxon>
    </lineage>
</organism>
<gene>
    <name evidence="1" type="ORF">M8523_34805</name>
</gene>
<comment type="caution">
    <text evidence="1">The sequence shown here is derived from an EMBL/GenBank/DDBJ whole genome shotgun (WGS) entry which is preliminary data.</text>
</comment>